<evidence type="ECO:0000256" key="7">
    <source>
        <dbReference type="ARBA" id="ARBA00023116"/>
    </source>
</evidence>
<dbReference type="EC" id="1.17.4.1" evidence="2 10"/>
<comment type="catalytic activity">
    <reaction evidence="9 10">
        <text>a 2'-deoxyribonucleoside 5'-diphosphate + [thioredoxin]-disulfide + H2O = a ribonucleoside 5'-diphosphate + [thioredoxin]-dithiol</text>
        <dbReference type="Rhea" id="RHEA:23252"/>
        <dbReference type="Rhea" id="RHEA-COMP:10698"/>
        <dbReference type="Rhea" id="RHEA-COMP:10700"/>
        <dbReference type="ChEBI" id="CHEBI:15377"/>
        <dbReference type="ChEBI" id="CHEBI:29950"/>
        <dbReference type="ChEBI" id="CHEBI:50058"/>
        <dbReference type="ChEBI" id="CHEBI:57930"/>
        <dbReference type="ChEBI" id="CHEBI:73316"/>
        <dbReference type="EC" id="1.17.4.1"/>
    </reaction>
</comment>
<evidence type="ECO:0000256" key="9">
    <source>
        <dbReference type="ARBA" id="ARBA00047754"/>
    </source>
</evidence>
<sequence>MRHYELNNEVTQLNDRGFYRLEKDKEAVKEFLESEVKSKLIHFNTTEERINYMVDNDFYYPEVLKQYTLSEIENITKTVYNYKFEFQSYMAISKFYKDYALKTNDKKNYLETYEDRIVISSLFLGQGNFNKAKRTAIAMIEQRYQPATPTFLNAGKSRRGEMVSCFLLEMDDSLNSIFQNINTSGQLSKIGGGVALNLSKLRARNEQIKGIDNAASGIVPVMKLLEDTFAYANQLGQRKGAGAAYLNLFHWDVVEFLDTKKINADEKSRIQTLSIGLIVENKFFQLAKENKDLYVFAPYSVFKEYGIHMDDMRMDDMYEELVSNPNVKKRVVMTAREMLTKIAQIQLESGYPYFMNKSNANNVHSLKDIGQVKMSNLCTEIFQLQETSEFTDYGLEDVVRRDINCNLGSLNITNVMKPGDVFKDSVHVGIEALTTVSDLSDIQNAPSVQKANEELHAVGLGAMNLHGYLAKNKISYESEEARDFTSTFFMMMNFYSIEKSMLIAKEKGEVFKDFDKSEYAKGTYFDKYKKTSFEPKTNRVKELFEGIYIPTCKDWIELASSVKKYGMYNAYRLAVAPTQSIGYIQNATASIMPIVDRIESRTYANSTTYYPMPYMDETNFWYYKSAFDMDQFKVMKLVAAAQEHVDQGISTILYINSDVSTREMSRYYVFANEIKLKSLYYTRTRNLSIEECTSCAV</sequence>
<dbReference type="NCBIfam" id="TIGR02506">
    <property type="entry name" value="NrdE_NrdA"/>
    <property type="match status" value="1"/>
</dbReference>
<evidence type="ECO:0000256" key="2">
    <source>
        <dbReference type="ARBA" id="ARBA00012274"/>
    </source>
</evidence>
<evidence type="ECO:0000259" key="11">
    <source>
        <dbReference type="PROSITE" id="PS00089"/>
    </source>
</evidence>
<dbReference type="InterPro" id="IPR039718">
    <property type="entry name" value="Rrm1"/>
</dbReference>
<comment type="caution">
    <text evidence="12">The sequence shown here is derived from an EMBL/GenBank/DDBJ whole genome shotgun (WGS) entry which is preliminary data.</text>
</comment>
<keyword evidence="8" id="KW-1015">Disulfide bond</keyword>
<evidence type="ECO:0000256" key="10">
    <source>
        <dbReference type="RuleBase" id="RU003410"/>
    </source>
</evidence>
<evidence type="ECO:0000256" key="6">
    <source>
        <dbReference type="ARBA" id="ARBA00023002"/>
    </source>
</evidence>
<dbReference type="GO" id="GO:0005971">
    <property type="term" value="C:ribonucleoside-diphosphate reductase complex"/>
    <property type="evidence" value="ECO:0007669"/>
    <property type="project" value="TreeGrafter"/>
</dbReference>
<evidence type="ECO:0000256" key="5">
    <source>
        <dbReference type="ARBA" id="ARBA00022840"/>
    </source>
</evidence>
<dbReference type="PROSITE" id="PS00089">
    <property type="entry name" value="RIBORED_LARGE"/>
    <property type="match status" value="1"/>
</dbReference>
<dbReference type="SUPFAM" id="SSF51998">
    <property type="entry name" value="PFL-like glycyl radical enzymes"/>
    <property type="match status" value="1"/>
</dbReference>
<dbReference type="Gene3D" id="3.20.70.20">
    <property type="match status" value="1"/>
</dbReference>
<dbReference type="Pfam" id="PF02867">
    <property type="entry name" value="Ribonuc_red_lgC"/>
    <property type="match status" value="1"/>
</dbReference>
<dbReference type="NCBIfam" id="TIGR04170">
    <property type="entry name" value="RNR_1b_NrdE"/>
    <property type="match status" value="1"/>
</dbReference>
<dbReference type="InterPro" id="IPR026459">
    <property type="entry name" value="RNR_1b_NrdE"/>
</dbReference>
<evidence type="ECO:0000256" key="8">
    <source>
        <dbReference type="ARBA" id="ARBA00023157"/>
    </source>
</evidence>
<dbReference type="InterPro" id="IPR013509">
    <property type="entry name" value="RNR_lsu_N"/>
</dbReference>
<keyword evidence="5" id="KW-0067">ATP-binding</keyword>
<evidence type="ECO:0000313" key="13">
    <source>
        <dbReference type="Proteomes" id="UP000216961"/>
    </source>
</evidence>
<protein>
    <recommendedName>
        <fullName evidence="2 10">Ribonucleoside-diphosphate reductase</fullName>
        <ecNumber evidence="2 10">1.17.4.1</ecNumber>
    </recommendedName>
</protein>
<dbReference type="GO" id="GO:0009263">
    <property type="term" value="P:deoxyribonucleotide biosynthetic process"/>
    <property type="evidence" value="ECO:0007669"/>
    <property type="project" value="UniProtKB-KW"/>
</dbReference>
<evidence type="ECO:0000313" key="12">
    <source>
        <dbReference type="EMBL" id="PAD84880.1"/>
    </source>
</evidence>
<dbReference type="InterPro" id="IPR008926">
    <property type="entry name" value="RNR_R1-su_N"/>
</dbReference>
<dbReference type="PANTHER" id="PTHR11573">
    <property type="entry name" value="RIBONUCLEOSIDE-DIPHOSPHATE REDUCTASE LARGE CHAIN"/>
    <property type="match status" value="1"/>
</dbReference>
<keyword evidence="6 10" id="KW-0560">Oxidoreductase</keyword>
<accession>A0AA91TV55</accession>
<dbReference type="InterPro" id="IPR000788">
    <property type="entry name" value="RNR_lg_C"/>
</dbReference>
<keyword evidence="3" id="KW-0021">Allosteric enzyme</keyword>
<feature type="domain" description="Ribonucleotide reductase large subunit" evidence="11">
    <location>
        <begin position="555"/>
        <end position="577"/>
    </location>
</feature>
<dbReference type="EMBL" id="NPBQ01000016">
    <property type="protein sequence ID" value="PAD84880.1"/>
    <property type="molecule type" value="Genomic_DNA"/>
</dbReference>
<evidence type="ECO:0000256" key="4">
    <source>
        <dbReference type="ARBA" id="ARBA00022741"/>
    </source>
</evidence>
<evidence type="ECO:0000256" key="1">
    <source>
        <dbReference type="ARBA" id="ARBA00010406"/>
    </source>
</evidence>
<keyword evidence="4" id="KW-0547">Nucleotide-binding</keyword>
<dbReference type="Pfam" id="PF00317">
    <property type="entry name" value="Ribonuc_red_lgN"/>
    <property type="match status" value="1"/>
</dbReference>
<gene>
    <name evidence="12" type="ORF">CHH57_02285</name>
</gene>
<proteinExistence type="inferred from homology"/>
<dbReference type="AlphaFoldDB" id="A0AA91TV55"/>
<organism evidence="12 13">
    <name type="scientific">Niallia circulans</name>
    <name type="common">Bacillus circulans</name>
    <dbReference type="NCBI Taxonomy" id="1397"/>
    <lineage>
        <taxon>Bacteria</taxon>
        <taxon>Bacillati</taxon>
        <taxon>Bacillota</taxon>
        <taxon>Bacilli</taxon>
        <taxon>Bacillales</taxon>
        <taxon>Bacillaceae</taxon>
        <taxon>Niallia</taxon>
    </lineage>
</organism>
<comment type="similarity">
    <text evidence="1 10">Belongs to the ribonucleoside diphosphate reductase large chain family.</text>
</comment>
<dbReference type="Pfam" id="PF08343">
    <property type="entry name" value="RNR_N"/>
    <property type="match status" value="1"/>
</dbReference>
<dbReference type="GO" id="GO:0004748">
    <property type="term" value="F:ribonucleoside-diphosphate reductase activity, thioredoxin disulfide as acceptor"/>
    <property type="evidence" value="ECO:0007669"/>
    <property type="project" value="UniProtKB-EC"/>
</dbReference>
<dbReference type="InterPro" id="IPR013346">
    <property type="entry name" value="NrdE_NrdA_C"/>
</dbReference>
<dbReference type="GO" id="GO:0005524">
    <property type="term" value="F:ATP binding"/>
    <property type="evidence" value="ECO:0007669"/>
    <property type="project" value="UniProtKB-KW"/>
</dbReference>
<comment type="function">
    <text evidence="10">Provides the precursors necessary for DNA synthesis. Catalyzes the biosynthesis of deoxyribonucleotides from the corresponding ribonucleotides.</text>
</comment>
<evidence type="ECO:0000256" key="3">
    <source>
        <dbReference type="ARBA" id="ARBA00022533"/>
    </source>
</evidence>
<dbReference type="PRINTS" id="PR01183">
    <property type="entry name" value="RIBORDTASEM1"/>
</dbReference>
<dbReference type="Proteomes" id="UP000216961">
    <property type="component" value="Unassembled WGS sequence"/>
</dbReference>
<dbReference type="PANTHER" id="PTHR11573:SF30">
    <property type="entry name" value="RIBONUCLEOSIDE-DIPHOSPHATE REDUCTASE 2 SUBUNIT ALPHA"/>
    <property type="match status" value="1"/>
</dbReference>
<name>A0AA91TV55_NIACI</name>
<dbReference type="CDD" id="cd01679">
    <property type="entry name" value="RNR_I"/>
    <property type="match status" value="1"/>
</dbReference>
<dbReference type="Gene3D" id="1.10.1650.20">
    <property type="match status" value="1"/>
</dbReference>
<reference evidence="12 13" key="1">
    <citation type="submission" date="2017-07" db="EMBL/GenBank/DDBJ databases">
        <title>Isolation and whole genome analysis of endospore-forming bacteria from heroin.</title>
        <authorList>
            <person name="Kalinowski J."/>
            <person name="Ahrens B."/>
            <person name="Al-Dilaimi A."/>
            <person name="Winkler A."/>
            <person name="Wibberg D."/>
            <person name="Schleenbecker U."/>
            <person name="Ruckert C."/>
            <person name="Wolfel R."/>
            <person name="Grass G."/>
        </authorList>
    </citation>
    <scope>NUCLEOTIDE SEQUENCE [LARGE SCALE GENOMIC DNA]</scope>
    <source>
        <strain evidence="12 13">7521-2</strain>
    </source>
</reference>
<keyword evidence="7 10" id="KW-0215">Deoxyribonucleotide synthesis</keyword>
<dbReference type="InterPro" id="IPR013554">
    <property type="entry name" value="RNR_N"/>
</dbReference>
<dbReference type="RefSeq" id="WP_095328709.1">
    <property type="nucleotide sequence ID" value="NZ_NPBQ01000016.1"/>
</dbReference>
<dbReference type="SUPFAM" id="SSF48168">
    <property type="entry name" value="R1 subunit of ribonucleotide reductase, N-terminal domain"/>
    <property type="match status" value="1"/>
</dbReference>